<organism evidence="2 3">
    <name type="scientific">Friedmanniomyces simplex</name>
    <dbReference type="NCBI Taxonomy" id="329884"/>
    <lineage>
        <taxon>Eukaryota</taxon>
        <taxon>Fungi</taxon>
        <taxon>Dikarya</taxon>
        <taxon>Ascomycota</taxon>
        <taxon>Pezizomycotina</taxon>
        <taxon>Dothideomycetes</taxon>
        <taxon>Dothideomycetidae</taxon>
        <taxon>Mycosphaerellales</taxon>
        <taxon>Teratosphaeriaceae</taxon>
        <taxon>Friedmanniomyces</taxon>
    </lineage>
</organism>
<dbReference type="InterPro" id="IPR001214">
    <property type="entry name" value="SET_dom"/>
</dbReference>
<comment type="caution">
    <text evidence="2">The sequence shown here is derived from an EMBL/GenBank/DDBJ whole genome shotgun (WGS) entry which is preliminary data.</text>
</comment>
<dbReference type="Pfam" id="PF00856">
    <property type="entry name" value="SET"/>
    <property type="match status" value="1"/>
</dbReference>
<evidence type="ECO:0000313" key="2">
    <source>
        <dbReference type="EMBL" id="TKA73104.1"/>
    </source>
</evidence>
<reference evidence="2 3" key="1">
    <citation type="submission" date="2017-03" db="EMBL/GenBank/DDBJ databases">
        <title>Genomes of endolithic fungi from Antarctica.</title>
        <authorList>
            <person name="Coleine C."/>
            <person name="Masonjones S."/>
            <person name="Stajich J.E."/>
        </authorList>
    </citation>
    <scope>NUCLEOTIDE SEQUENCE [LARGE SCALE GENOMIC DNA]</scope>
    <source>
        <strain evidence="2 3">CCFEE 5184</strain>
    </source>
</reference>
<sequence>MGSLFNGEDLESSKTPLQRFLPLYMIHNTAKGKQTILLLHPDNKPTNSHPLPPKGRAIHTASPIPSGTTIDTSPVLLLSPQENKTHIARTSLYHYTYNWPSTPQSPKTQAVVFGLGSMFNHSSQNQNVGWIRDLERQVIVYRALRDIGAGEELCISYGEHLTFEDADGWL</sequence>
<proteinExistence type="predicted"/>
<dbReference type="Proteomes" id="UP000309340">
    <property type="component" value="Unassembled WGS sequence"/>
</dbReference>
<evidence type="ECO:0000313" key="3">
    <source>
        <dbReference type="Proteomes" id="UP000309340"/>
    </source>
</evidence>
<dbReference type="CDD" id="cd10540">
    <property type="entry name" value="SET_SpSet7-like"/>
    <property type="match status" value="1"/>
</dbReference>
<evidence type="ECO:0000259" key="1">
    <source>
        <dbReference type="PROSITE" id="PS50280"/>
    </source>
</evidence>
<dbReference type="InterPro" id="IPR046341">
    <property type="entry name" value="SET_dom_sf"/>
</dbReference>
<dbReference type="AlphaFoldDB" id="A0A4U0X937"/>
<dbReference type="SUPFAM" id="SSF82199">
    <property type="entry name" value="SET domain"/>
    <property type="match status" value="1"/>
</dbReference>
<keyword evidence="3" id="KW-1185">Reference proteome</keyword>
<gene>
    <name evidence="2" type="ORF">B0A55_04843</name>
</gene>
<feature type="domain" description="SET" evidence="1">
    <location>
        <begin position="41"/>
        <end position="158"/>
    </location>
</feature>
<dbReference type="PROSITE" id="PS50280">
    <property type="entry name" value="SET"/>
    <property type="match status" value="1"/>
</dbReference>
<dbReference type="STRING" id="329884.A0A4U0X937"/>
<dbReference type="Gene3D" id="2.170.270.10">
    <property type="entry name" value="SET domain"/>
    <property type="match status" value="1"/>
</dbReference>
<protein>
    <recommendedName>
        <fullName evidence="1">SET domain-containing protein</fullName>
    </recommendedName>
</protein>
<accession>A0A4U0X937</accession>
<dbReference type="OrthoDB" id="3180714at2759"/>
<name>A0A4U0X937_9PEZI</name>
<dbReference type="EMBL" id="NAJQ01000279">
    <property type="protein sequence ID" value="TKA73104.1"/>
    <property type="molecule type" value="Genomic_DNA"/>
</dbReference>